<keyword evidence="6" id="KW-1185">Reference proteome</keyword>
<feature type="transmembrane region" description="Helical" evidence="3">
    <location>
        <begin position="34"/>
        <end position="51"/>
    </location>
</feature>
<dbReference type="Proteomes" id="UP000231279">
    <property type="component" value="Unassembled WGS sequence"/>
</dbReference>
<keyword evidence="1" id="KW-0479">Metal-binding</keyword>
<evidence type="ECO:0000259" key="4">
    <source>
        <dbReference type="PROSITE" id="PS50157"/>
    </source>
</evidence>
<evidence type="ECO:0000256" key="1">
    <source>
        <dbReference type="PROSITE-ProRule" id="PRU00042"/>
    </source>
</evidence>
<dbReference type="Gene3D" id="3.30.160.60">
    <property type="entry name" value="Classic Zinc Finger"/>
    <property type="match status" value="2"/>
</dbReference>
<feature type="region of interest" description="Disordered" evidence="2">
    <location>
        <begin position="411"/>
        <end position="441"/>
    </location>
</feature>
<dbReference type="InterPro" id="IPR009072">
    <property type="entry name" value="Histone-fold"/>
</dbReference>
<keyword evidence="1" id="KW-0862">Zinc</keyword>
<proteinExistence type="predicted"/>
<comment type="caution">
    <text evidence="5">The sequence shown here is derived from an EMBL/GenBank/DDBJ whole genome shotgun (WGS) entry which is preliminary data.</text>
</comment>
<dbReference type="PROSITE" id="PS00028">
    <property type="entry name" value="ZINC_FINGER_C2H2_1"/>
    <property type="match status" value="4"/>
</dbReference>
<keyword evidence="1" id="KW-0863">Zinc-finger</keyword>
<dbReference type="GO" id="GO:0008270">
    <property type="term" value="F:zinc ion binding"/>
    <property type="evidence" value="ECO:0007669"/>
    <property type="project" value="UniProtKB-KW"/>
</dbReference>
<keyword evidence="3" id="KW-0812">Transmembrane</keyword>
<dbReference type="AlphaFoldDB" id="A0A2G9HM24"/>
<sequence length="441" mass="49476">MKKALPANGKIAEDARETVRECVSEFISVITSEYVNEISVVAIVFCLFWILPCFPQSFSFAFFVPMEVEDKELNSQNPIQGTCLVKFKCNRMPEKTVETAPPLPPEKENYYCEECGKDFNSGKALGGHLSSAHVQSKKDNSFNKLNFNGKKGHNSLGSPMARYCVICGREFPSRKALFGHMRSHLEGHWRWMDPRRMDLLLPAAESSDDDHVDLCEVTAPSPVANIASSSKGWCVTAKRGRPEISKPPPPAMDPEPVKDSDVLHAFQKLMKFVEIHSEKQNDEVEDVDSSSSIADNHQFKKQKTESAIDVAEKKLIDSETKAEVESKTEAEKMIQENSGTSTRQNYVCTTCNRSFQSHQALGGHKSSHNKFKISIINTIDGDPKGDNNSVLRRQPGSYTCNICNMSFKSGQALGRHKRSHKEEDKEKKKNEIDLNKLPDEE</sequence>
<dbReference type="STRING" id="429701.A0A2G9HM24"/>
<dbReference type="SMART" id="SM00355">
    <property type="entry name" value="ZnF_C2H2"/>
    <property type="match status" value="4"/>
</dbReference>
<evidence type="ECO:0000256" key="2">
    <source>
        <dbReference type="SAM" id="MobiDB-lite"/>
    </source>
</evidence>
<dbReference type="SUPFAM" id="SSF57667">
    <property type="entry name" value="beta-beta-alpha zinc fingers"/>
    <property type="match status" value="2"/>
</dbReference>
<keyword evidence="3" id="KW-0472">Membrane</keyword>
<dbReference type="Gene3D" id="1.10.20.10">
    <property type="entry name" value="Histone, subunit A"/>
    <property type="match status" value="1"/>
</dbReference>
<dbReference type="Pfam" id="PF00808">
    <property type="entry name" value="CBFD_NFYB_HMF"/>
    <property type="match status" value="1"/>
</dbReference>
<feature type="domain" description="C2H2-type" evidence="4">
    <location>
        <begin position="110"/>
        <end position="138"/>
    </location>
</feature>
<dbReference type="PROSITE" id="PS50157">
    <property type="entry name" value="ZINC_FINGER_C2H2_2"/>
    <property type="match status" value="4"/>
</dbReference>
<dbReference type="InterPro" id="IPR003958">
    <property type="entry name" value="CBFA_NFYB_domain"/>
</dbReference>
<dbReference type="SUPFAM" id="SSF47113">
    <property type="entry name" value="Histone-fold"/>
    <property type="match status" value="1"/>
</dbReference>
<name>A0A2G9HM24_9LAMI</name>
<organism evidence="5 6">
    <name type="scientific">Handroanthus impetiginosus</name>
    <dbReference type="NCBI Taxonomy" id="429701"/>
    <lineage>
        <taxon>Eukaryota</taxon>
        <taxon>Viridiplantae</taxon>
        <taxon>Streptophyta</taxon>
        <taxon>Embryophyta</taxon>
        <taxon>Tracheophyta</taxon>
        <taxon>Spermatophyta</taxon>
        <taxon>Magnoliopsida</taxon>
        <taxon>eudicotyledons</taxon>
        <taxon>Gunneridae</taxon>
        <taxon>Pentapetalae</taxon>
        <taxon>asterids</taxon>
        <taxon>lamiids</taxon>
        <taxon>Lamiales</taxon>
        <taxon>Bignoniaceae</taxon>
        <taxon>Crescentiina</taxon>
        <taxon>Tabebuia alliance</taxon>
        <taxon>Handroanthus</taxon>
    </lineage>
</organism>
<accession>A0A2G9HM24</accession>
<dbReference type="OrthoDB" id="6077919at2759"/>
<dbReference type="InterPro" id="IPR013087">
    <property type="entry name" value="Znf_C2H2_type"/>
</dbReference>
<feature type="domain" description="C2H2-type" evidence="4">
    <location>
        <begin position="162"/>
        <end position="184"/>
    </location>
</feature>
<dbReference type="GO" id="GO:0046982">
    <property type="term" value="F:protein heterodimerization activity"/>
    <property type="evidence" value="ECO:0007669"/>
    <property type="project" value="InterPro"/>
</dbReference>
<dbReference type="Pfam" id="PF13912">
    <property type="entry name" value="zf-C2H2_6"/>
    <property type="match status" value="4"/>
</dbReference>
<feature type="domain" description="C2H2-type" evidence="4">
    <location>
        <begin position="398"/>
        <end position="425"/>
    </location>
</feature>
<feature type="domain" description="C2H2-type" evidence="4">
    <location>
        <begin position="346"/>
        <end position="373"/>
    </location>
</feature>
<keyword evidence="3" id="KW-1133">Transmembrane helix</keyword>
<evidence type="ECO:0000313" key="6">
    <source>
        <dbReference type="Proteomes" id="UP000231279"/>
    </source>
</evidence>
<evidence type="ECO:0000256" key="3">
    <source>
        <dbReference type="SAM" id="Phobius"/>
    </source>
</evidence>
<dbReference type="InterPro" id="IPR036236">
    <property type="entry name" value="Znf_C2H2_sf"/>
</dbReference>
<evidence type="ECO:0000313" key="5">
    <source>
        <dbReference type="EMBL" id="PIN18483.1"/>
    </source>
</evidence>
<reference evidence="6" key="1">
    <citation type="journal article" date="2018" name="Gigascience">
        <title>Genome assembly of the Pink Ipe (Handroanthus impetiginosus, Bignoniaceae), a highly valued, ecologically keystone Neotropical timber forest tree.</title>
        <authorList>
            <person name="Silva-Junior O.B."/>
            <person name="Grattapaglia D."/>
            <person name="Novaes E."/>
            <person name="Collevatti R.G."/>
        </authorList>
    </citation>
    <scope>NUCLEOTIDE SEQUENCE [LARGE SCALE GENOMIC DNA]</scope>
    <source>
        <strain evidence="6">cv. UFG-1</strain>
    </source>
</reference>
<dbReference type="EMBL" id="NKXS01001454">
    <property type="protein sequence ID" value="PIN18483.1"/>
    <property type="molecule type" value="Genomic_DNA"/>
</dbReference>
<protein>
    <recommendedName>
        <fullName evidence="4">C2H2-type domain-containing protein</fullName>
    </recommendedName>
</protein>
<gene>
    <name evidence="5" type="ORF">CDL12_08856</name>
</gene>
<dbReference type="PANTHER" id="PTHR47591:SF1">
    <property type="entry name" value="ZINC FINGER PROTEIN ZAT2-RELATED"/>
    <property type="match status" value="1"/>
</dbReference>
<dbReference type="PANTHER" id="PTHR47591">
    <property type="entry name" value="ZINC FINGER PROTEIN ZAT2-RELATED"/>
    <property type="match status" value="1"/>
</dbReference>
<feature type="compositionally biased region" description="Basic and acidic residues" evidence="2">
    <location>
        <begin position="420"/>
        <end position="441"/>
    </location>
</feature>